<evidence type="ECO:0000313" key="3">
    <source>
        <dbReference type="Proteomes" id="UP000236732"/>
    </source>
</evidence>
<name>A0A1H6E9B0_9ACTN</name>
<feature type="transmembrane region" description="Helical" evidence="1">
    <location>
        <begin position="128"/>
        <end position="152"/>
    </location>
</feature>
<reference evidence="2 3" key="1">
    <citation type="submission" date="2016-10" db="EMBL/GenBank/DDBJ databases">
        <authorList>
            <person name="de Groot N.N."/>
        </authorList>
    </citation>
    <scope>NUCLEOTIDE SEQUENCE [LARGE SCALE GENOMIC DNA]</scope>
    <source>
        <strain evidence="2 3">CGMCC 4.7037</strain>
    </source>
</reference>
<feature type="transmembrane region" description="Helical" evidence="1">
    <location>
        <begin position="164"/>
        <end position="187"/>
    </location>
</feature>
<feature type="transmembrane region" description="Helical" evidence="1">
    <location>
        <begin position="21"/>
        <end position="40"/>
    </location>
</feature>
<keyword evidence="3" id="KW-1185">Reference proteome</keyword>
<proteinExistence type="predicted"/>
<dbReference type="InterPro" id="IPR018750">
    <property type="entry name" value="DUF2306_membrane"/>
</dbReference>
<organism evidence="2 3">
    <name type="scientific">Nonomuraea solani</name>
    <dbReference type="NCBI Taxonomy" id="1144553"/>
    <lineage>
        <taxon>Bacteria</taxon>
        <taxon>Bacillati</taxon>
        <taxon>Actinomycetota</taxon>
        <taxon>Actinomycetes</taxon>
        <taxon>Streptosporangiales</taxon>
        <taxon>Streptosporangiaceae</taxon>
        <taxon>Nonomuraea</taxon>
    </lineage>
</organism>
<keyword evidence="1" id="KW-0812">Transmembrane</keyword>
<dbReference type="Pfam" id="PF10067">
    <property type="entry name" value="DUF2306"/>
    <property type="match status" value="1"/>
</dbReference>
<keyword evidence="1" id="KW-1133">Transmembrane helix</keyword>
<gene>
    <name evidence="2" type="ORF">SAMN05444920_108361</name>
</gene>
<accession>A0A1H6E9B0</accession>
<protein>
    <submittedName>
        <fullName evidence="2">Uncharacterized membrane protein</fullName>
    </submittedName>
</protein>
<dbReference type="AlphaFoldDB" id="A0A1H6E9B0"/>
<evidence type="ECO:0000256" key="1">
    <source>
        <dbReference type="SAM" id="Phobius"/>
    </source>
</evidence>
<dbReference type="Proteomes" id="UP000236732">
    <property type="component" value="Unassembled WGS sequence"/>
</dbReference>
<evidence type="ECO:0000313" key="2">
    <source>
        <dbReference type="EMBL" id="SEG94340.1"/>
    </source>
</evidence>
<feature type="transmembrane region" description="Helical" evidence="1">
    <location>
        <begin position="101"/>
        <end position="122"/>
    </location>
</feature>
<keyword evidence="1" id="KW-0472">Membrane</keyword>
<feature type="transmembrane region" description="Helical" evidence="1">
    <location>
        <begin position="60"/>
        <end position="81"/>
    </location>
</feature>
<sequence length="255" mass="26907">MRMSLQQGVGTIGGMKTWAGRLVPAGLIALSAVPLLAGGIRLNELAGGAEVTAANARFFAAPLPVVAHIAAVTLYTVLGAFQFAPRFRRRRPRWHRAAGRVLVAAGLVTALSGIWMTLFSALPAGDDGLLTVFRLGFGTAMVVSIVLGFVAIRRGDVRRHRAWMTRAYAIGLGAGSQFVVQLVWYVAAGAPNHLGRALLLGAGWTVNVVVAEWIIRRRGSGFQPVGLVGPHGDLDPVPDAQLGHQAGDVALDRAE</sequence>
<dbReference type="EMBL" id="FNVT01000008">
    <property type="protein sequence ID" value="SEG94340.1"/>
    <property type="molecule type" value="Genomic_DNA"/>
</dbReference>
<feature type="transmembrane region" description="Helical" evidence="1">
    <location>
        <begin position="193"/>
        <end position="215"/>
    </location>
</feature>